<dbReference type="Proteomes" id="UP000824782">
    <property type="component" value="Unassembled WGS sequence"/>
</dbReference>
<dbReference type="EMBL" id="WNYA01000004">
    <property type="protein sequence ID" value="KAG8578176.1"/>
    <property type="molecule type" value="Genomic_DNA"/>
</dbReference>
<organism evidence="5 6">
    <name type="scientific">Engystomops pustulosus</name>
    <name type="common">Tungara frog</name>
    <name type="synonym">Physalaemus pustulosus</name>
    <dbReference type="NCBI Taxonomy" id="76066"/>
    <lineage>
        <taxon>Eukaryota</taxon>
        <taxon>Metazoa</taxon>
        <taxon>Chordata</taxon>
        <taxon>Craniata</taxon>
        <taxon>Vertebrata</taxon>
        <taxon>Euteleostomi</taxon>
        <taxon>Amphibia</taxon>
        <taxon>Batrachia</taxon>
        <taxon>Anura</taxon>
        <taxon>Neobatrachia</taxon>
        <taxon>Hyloidea</taxon>
        <taxon>Leptodactylidae</taxon>
        <taxon>Leiuperinae</taxon>
        <taxon>Engystomops</taxon>
    </lineage>
</organism>
<dbReference type="InterPro" id="IPR050836">
    <property type="entry name" value="SDS22/Internalin_LRR"/>
</dbReference>
<dbReference type="CDD" id="cd23767">
    <property type="entry name" value="IQCD"/>
    <property type="match status" value="1"/>
</dbReference>
<dbReference type="PROSITE" id="PS50096">
    <property type="entry name" value="IQ"/>
    <property type="match status" value="3"/>
</dbReference>
<dbReference type="SMART" id="SM00365">
    <property type="entry name" value="LRR_SD22"/>
    <property type="match status" value="4"/>
</dbReference>
<feature type="compositionally biased region" description="Basic and acidic residues" evidence="4">
    <location>
        <begin position="402"/>
        <end position="422"/>
    </location>
</feature>
<feature type="compositionally biased region" description="Polar residues" evidence="4">
    <location>
        <begin position="482"/>
        <end position="504"/>
    </location>
</feature>
<name>A0AAV7C0N3_ENGPU</name>
<keyword evidence="2" id="KW-0677">Repeat</keyword>
<evidence type="ECO:0008006" key="7">
    <source>
        <dbReference type="Google" id="ProtNLM"/>
    </source>
</evidence>
<keyword evidence="1" id="KW-0433">Leucine-rich repeat</keyword>
<dbReference type="InterPro" id="IPR003591">
    <property type="entry name" value="Leu-rich_rpt_typical-subtyp"/>
</dbReference>
<feature type="compositionally biased region" description="Basic and acidic residues" evidence="4">
    <location>
        <begin position="1467"/>
        <end position="1478"/>
    </location>
</feature>
<evidence type="ECO:0000256" key="3">
    <source>
        <dbReference type="SAM" id="Coils"/>
    </source>
</evidence>
<dbReference type="SMART" id="SM00015">
    <property type="entry name" value="IQ"/>
    <property type="match status" value="4"/>
</dbReference>
<dbReference type="Gene3D" id="3.80.10.10">
    <property type="entry name" value="Ribonuclease Inhibitor"/>
    <property type="match status" value="2"/>
</dbReference>
<protein>
    <recommendedName>
        <fullName evidence="7">Leucine-rich repeat and IQ domain-containing protein 1</fullName>
    </recommendedName>
</protein>
<feature type="coiled-coil region" evidence="3">
    <location>
        <begin position="99"/>
        <end position="195"/>
    </location>
</feature>
<feature type="region of interest" description="Disordered" evidence="4">
    <location>
        <begin position="1434"/>
        <end position="1496"/>
    </location>
</feature>
<feature type="compositionally biased region" description="Basic and acidic residues" evidence="4">
    <location>
        <begin position="978"/>
        <end position="991"/>
    </location>
</feature>
<dbReference type="SUPFAM" id="SSF52540">
    <property type="entry name" value="P-loop containing nucleoside triphosphate hydrolases"/>
    <property type="match status" value="1"/>
</dbReference>
<feature type="region of interest" description="Disordered" evidence="4">
    <location>
        <begin position="1035"/>
        <end position="1065"/>
    </location>
</feature>
<sequence length="1496" mass="171642">MLILEDLDAKDTWTSEYFPVKAMHEPSDDSDYIAQLASECNEDPETFKKRILTDIEEDDRKDLLTYVDSETENSNLREDDAGIAGGADGIINLSYLEVEENCRRQLQRWKKEQDEHKEMNGATLGAQKAVLEKEIKEQDEKRDNWRKEFEKELLRLSAIQQEQEERLESDLKIKNEALEQELRNHQNKINKIETDLTIERKVFEEQKAIAKRCLEELQCNSAITIQKAFRAHRVYKMFAPILMQRKEDMKIKKELQRKMDMENKELEQKIKMKLEEKRRKDEEKKQQQEIEKTKIAEAKRKEIIEQELRQREYEKKKNEQKIRLEKAKLMKQEEKRKEEINCPIYSSCSPSEQEVNWAAKTAKRVEQKEERQQNHLQEIDVGNMVKSTEKNVNIKSISEMEPLEKTAKRIEENRESQEKQQQEIDAGNNIKIIEKNTESISDMDPKAKTSKKEEVNGEGQEKKTNDDERRPESILDVDSEEVNSTLEIDTGGSSMIHNESSKASQKGIESKTPSLVMTGGPVSSNKEPFYNTQSSVKHLEVEDMSRPAGNSHCQALNDGALSDQAEVKRLAWMKSCKPWTKILRENQKVVIKKTRQRKSSAAKQQPPLQEALILHNTPWQNLQQVTTVTLHDLPGCSLSTLSKCTKLKFLSLRRCGLTALDGLGSCKELQYVDVQENCISIINCEGLKNLRALLLSKNEITSIHGLEECENLMNLEVSFNQITRIAGLEALKNLQRLVLDHNQLISTKALERTPLLTYLDCSYNYLTELEGIQDCGLLQILKLQGNNLSEIPRLDNHVLIRELYLDDNNLTTLTDLSSYWLPLLQVFSVSQNSITQLSPFNTFISLEELDLSSNCLSELKLVSLWLEGCSNLRKLSICKNPFLQENKWRSTLHKTLPALRFLNDEEIKSEDNKFHTATPGSFMAFCQHQISSVSKLWHVVNSEEGVYLSLGKLKVYCNSLGEILRVSNVHRYAHEYGDTQVAEREDPEISRGRVSQLDLDRSQNGAHIISGPHEDKRTDTKQILLHQVPSVDEQSIVNAEQSNRGNRNESMKNQPQRSEISARKGTEECSKEVHAAVLIQSRWRGYVIRRDICYYTKLHEAASVIQSAWRQYHGRKISAIKNCTRPKTSEVKQQAATVIQAAWKGFFLRKRLAAALAAIDREELEDDFEEVNLEELTFDENVFEKGWSVDSAVFHSGAQHLFSKPERPKSYVPVEDREYSVPSFPQEAWVGSEGCALDRGHRYEKDSLASRSEKQDLSHVYSMKSNTDICFKSEKEEKISQEWGFKDASTAQLMLKRAQKMKSKQAKHKKMLDPAVRLALFKNSENKHIPVMPPKKAQAAKMEYFRAKDEELCQIKELDSEALARSRELTYQWLHTQCADINTTSSATSKGKRFLPELNHDVLNGRRVQLVTNSPLSKEVDDLDLLSIKSGSTLSQNREEKVRTQRSSGTSSGRNVFAPVKINSGPQRKERISFRDNPVHFSGGWGGGKKKGKAVK</sequence>
<dbReference type="InterPro" id="IPR001611">
    <property type="entry name" value="Leu-rich_rpt"/>
</dbReference>
<proteinExistence type="predicted"/>
<evidence type="ECO:0000256" key="2">
    <source>
        <dbReference type="ARBA" id="ARBA00022737"/>
    </source>
</evidence>
<comment type="caution">
    <text evidence="5">The sequence shown here is derived from an EMBL/GenBank/DDBJ whole genome shotgun (WGS) entry which is preliminary data.</text>
</comment>
<feature type="compositionally biased region" description="Polar residues" evidence="4">
    <location>
        <begin position="1035"/>
        <end position="1045"/>
    </location>
</feature>
<dbReference type="InterPro" id="IPR027417">
    <property type="entry name" value="P-loop_NTPase"/>
</dbReference>
<dbReference type="PROSITE" id="PS51450">
    <property type="entry name" value="LRR"/>
    <property type="match status" value="4"/>
</dbReference>
<dbReference type="PANTHER" id="PTHR46652:SF7">
    <property type="entry name" value="LEUCINE-RICH REPEAT AND IQ DOMAIN-CONTAINING PROTEIN 1"/>
    <property type="match status" value="1"/>
</dbReference>
<dbReference type="Gene3D" id="1.20.5.190">
    <property type="match status" value="1"/>
</dbReference>
<dbReference type="GO" id="GO:0009966">
    <property type="term" value="P:regulation of signal transduction"/>
    <property type="evidence" value="ECO:0007669"/>
    <property type="project" value="UniProtKB-ARBA"/>
</dbReference>
<dbReference type="SMART" id="SM00369">
    <property type="entry name" value="LRR_TYP"/>
    <property type="match status" value="5"/>
</dbReference>
<evidence type="ECO:0000313" key="6">
    <source>
        <dbReference type="Proteomes" id="UP000824782"/>
    </source>
</evidence>
<gene>
    <name evidence="5" type="ORF">GDO81_010412</name>
</gene>
<dbReference type="PANTHER" id="PTHR46652">
    <property type="entry name" value="LEUCINE-RICH REPEAT AND IQ DOMAIN-CONTAINING PROTEIN 1-RELATED"/>
    <property type="match status" value="1"/>
</dbReference>
<dbReference type="Pfam" id="PF00612">
    <property type="entry name" value="IQ"/>
    <property type="match status" value="4"/>
</dbReference>
<dbReference type="InterPro" id="IPR032675">
    <property type="entry name" value="LRR_dom_sf"/>
</dbReference>
<accession>A0AAV7C0N3</accession>
<dbReference type="InterPro" id="IPR000048">
    <property type="entry name" value="IQ_motif_EF-hand-BS"/>
</dbReference>
<feature type="region of interest" description="Disordered" evidence="4">
    <location>
        <begin position="978"/>
        <end position="1018"/>
    </location>
</feature>
<dbReference type="SUPFAM" id="SSF52058">
    <property type="entry name" value="L domain-like"/>
    <property type="match status" value="1"/>
</dbReference>
<feature type="region of interest" description="Disordered" evidence="4">
    <location>
        <begin position="390"/>
        <end position="513"/>
    </location>
</feature>
<evidence type="ECO:0000256" key="4">
    <source>
        <dbReference type="SAM" id="MobiDB-lite"/>
    </source>
</evidence>
<feature type="compositionally biased region" description="Basic and acidic residues" evidence="4">
    <location>
        <begin position="432"/>
        <end position="473"/>
    </location>
</feature>
<keyword evidence="6" id="KW-1185">Reference proteome</keyword>
<evidence type="ECO:0000313" key="5">
    <source>
        <dbReference type="EMBL" id="KAG8578176.1"/>
    </source>
</evidence>
<dbReference type="FunFam" id="3.80.10.10:FF:001142">
    <property type="entry name" value="Leucine-rich repeats and IQ motif containing 1"/>
    <property type="match status" value="1"/>
</dbReference>
<keyword evidence="3" id="KW-0175">Coiled coil</keyword>
<feature type="compositionally biased region" description="Low complexity" evidence="4">
    <location>
        <begin position="1445"/>
        <end position="1454"/>
    </location>
</feature>
<reference evidence="5" key="1">
    <citation type="thesis" date="2020" institute="ProQuest LLC" country="789 East Eisenhower Parkway, Ann Arbor, MI, USA">
        <title>Comparative Genomics and Chromosome Evolution.</title>
        <authorList>
            <person name="Mudd A.B."/>
        </authorList>
    </citation>
    <scope>NUCLEOTIDE SEQUENCE</scope>
    <source>
        <strain evidence="5">237g6f4</strain>
        <tissue evidence="5">Blood</tissue>
    </source>
</reference>
<evidence type="ECO:0000256" key="1">
    <source>
        <dbReference type="ARBA" id="ARBA00022614"/>
    </source>
</evidence>